<dbReference type="Gene3D" id="3.40.50.150">
    <property type="entry name" value="Vaccinia Virus protein VP39"/>
    <property type="match status" value="1"/>
</dbReference>
<feature type="region of interest" description="Disordered" evidence="6">
    <location>
        <begin position="1"/>
        <end position="163"/>
    </location>
</feature>
<evidence type="ECO:0000256" key="2">
    <source>
        <dbReference type="ARBA" id="ARBA00022679"/>
    </source>
</evidence>
<comment type="caution">
    <text evidence="8">The sequence shown here is derived from an EMBL/GenBank/DDBJ whole genome shotgun (WGS) entry which is preliminary data.</text>
</comment>
<keyword evidence="1 5" id="KW-0489">Methyltransferase</keyword>
<evidence type="ECO:0000256" key="5">
    <source>
        <dbReference type="PROSITE-ProRule" id="PRU01023"/>
    </source>
</evidence>
<keyword evidence="3 5" id="KW-0949">S-adenosyl-L-methionine</keyword>
<dbReference type="PROSITE" id="PS51686">
    <property type="entry name" value="SAM_MT_RSMB_NOP"/>
    <property type="match status" value="1"/>
</dbReference>
<feature type="binding site" evidence="5">
    <location>
        <position position="469"/>
    </location>
    <ligand>
        <name>S-adenosyl-L-methionine</name>
        <dbReference type="ChEBI" id="CHEBI:59789"/>
    </ligand>
</feature>
<dbReference type="GO" id="GO:0003723">
    <property type="term" value="F:RNA binding"/>
    <property type="evidence" value="ECO:0007669"/>
    <property type="project" value="UniProtKB-UniRule"/>
</dbReference>
<dbReference type="EMBL" id="SNXY01000008">
    <property type="protein sequence ID" value="TDP84040.1"/>
    <property type="molecule type" value="Genomic_DNA"/>
</dbReference>
<feature type="active site" description="Nucleophile" evidence="5">
    <location>
        <position position="522"/>
    </location>
</feature>
<dbReference type="InterPro" id="IPR029063">
    <property type="entry name" value="SAM-dependent_MTases_sf"/>
</dbReference>
<feature type="compositionally biased region" description="Basic and acidic residues" evidence="6">
    <location>
        <begin position="117"/>
        <end position="129"/>
    </location>
</feature>
<feature type="compositionally biased region" description="Low complexity" evidence="6">
    <location>
        <begin position="31"/>
        <end position="41"/>
    </location>
</feature>
<proteinExistence type="inferred from homology"/>
<dbReference type="Pfam" id="PF01189">
    <property type="entry name" value="Methyltr_RsmB-F"/>
    <property type="match status" value="1"/>
</dbReference>
<feature type="binding site" evidence="5">
    <location>
        <position position="428"/>
    </location>
    <ligand>
        <name>S-adenosyl-L-methionine</name>
        <dbReference type="ChEBI" id="CHEBI:59789"/>
    </ligand>
</feature>
<evidence type="ECO:0000259" key="7">
    <source>
        <dbReference type="PROSITE" id="PS51686"/>
    </source>
</evidence>
<reference evidence="8 9" key="1">
    <citation type="submission" date="2019-03" db="EMBL/GenBank/DDBJ databases">
        <title>Genomic Encyclopedia of Type Strains, Phase IV (KMG-IV): sequencing the most valuable type-strain genomes for metagenomic binning, comparative biology and taxonomic classification.</title>
        <authorList>
            <person name="Goeker M."/>
        </authorList>
    </citation>
    <scope>NUCLEOTIDE SEQUENCE [LARGE SCALE GENOMIC DNA]</scope>
    <source>
        <strain evidence="8 9">DSM 102969</strain>
    </source>
</reference>
<organism evidence="8 9">
    <name type="scientific">Oharaeibacter diazotrophicus</name>
    <dbReference type="NCBI Taxonomy" id="1920512"/>
    <lineage>
        <taxon>Bacteria</taxon>
        <taxon>Pseudomonadati</taxon>
        <taxon>Pseudomonadota</taxon>
        <taxon>Alphaproteobacteria</taxon>
        <taxon>Hyphomicrobiales</taxon>
        <taxon>Pleomorphomonadaceae</taxon>
        <taxon>Oharaeibacter</taxon>
    </lineage>
</organism>
<dbReference type="InterPro" id="IPR001678">
    <property type="entry name" value="MeTrfase_RsmB-F_NOP2_dom"/>
</dbReference>
<sequence>MGPRGPGLDGGRSPGAAGDGPRPPRRDRPAEAGAGFAGPRGPRSESFDRPPRADRPDRPPRAERPAGADGGPRRRDEAGAPRPYRPAGDDRRGPPRGEGQGPARGPRAEAGQGPRGPRPEGGRGPRPEGGRGPQGRGDDRRGPPRDDRRGPPRGRPPQGRTLGLEARKLAVDLVVGVRKGRLLDQLLDEGFLARRYQTLDARDRALVRAVVGVALRRHGQIEDAIGRYLQRPLPDKALTLKAILEVAAAQILFMDVADHAAVAIAVDLAGADPDAAPYKGLVNAVLRRIGAEKGDILRAQDAVALDTPAWLLERWTAAYGAETARAIAASHLVEPSLDLTVKSDPEGWAARLGGIVLPTGSVRLVSSGSIDKIEGYDEGAWWVQDAAATIPVHLLGDVAGRKVADLCAAPGGKTAMLAHRGADVTAVDQSEHRLGRLQRNLFRLDLKASVEVADVAEWLRGPFDMILLDAPCTATGTLRRHPDGALSKGPEDVAKLAALQRRLLDQAIRLLRPGGLIVYSVCSLEPEEGPDQIRRLMLIDAPVERVPVTADEVFGLAEIVTEEGDVRTLPSHLPNADPRLAGLDGFFAARLRKKI</sequence>
<feature type="compositionally biased region" description="Low complexity" evidence="6">
    <location>
        <begin position="103"/>
        <end position="112"/>
    </location>
</feature>
<dbReference type="Pfam" id="PF01029">
    <property type="entry name" value="NusB"/>
    <property type="match status" value="1"/>
</dbReference>
<gene>
    <name evidence="8" type="ORF">EDD54_2643</name>
</gene>
<dbReference type="GO" id="GO:0001510">
    <property type="term" value="P:RNA methylation"/>
    <property type="evidence" value="ECO:0007669"/>
    <property type="project" value="InterPro"/>
</dbReference>
<feature type="compositionally biased region" description="Gly residues" evidence="6">
    <location>
        <begin position="1"/>
        <end position="13"/>
    </location>
</feature>
<dbReference type="InterPro" id="IPR035926">
    <property type="entry name" value="NusB-like_sf"/>
</dbReference>
<evidence type="ECO:0000256" key="1">
    <source>
        <dbReference type="ARBA" id="ARBA00022603"/>
    </source>
</evidence>
<comment type="caution">
    <text evidence="5">Lacks conserved residue(s) required for the propagation of feature annotation.</text>
</comment>
<accession>A0A4R6RCZ0</accession>
<dbReference type="AlphaFoldDB" id="A0A4R6RCZ0"/>
<evidence type="ECO:0000313" key="9">
    <source>
        <dbReference type="Proteomes" id="UP000294547"/>
    </source>
</evidence>
<feature type="compositionally biased region" description="Basic and acidic residues" evidence="6">
    <location>
        <begin position="136"/>
        <end position="150"/>
    </location>
</feature>
<evidence type="ECO:0000256" key="3">
    <source>
        <dbReference type="ARBA" id="ARBA00022691"/>
    </source>
</evidence>
<feature type="binding site" evidence="5">
    <location>
        <begin position="407"/>
        <end position="413"/>
    </location>
    <ligand>
        <name>S-adenosyl-L-methionine</name>
        <dbReference type="ChEBI" id="CHEBI:59789"/>
    </ligand>
</feature>
<dbReference type="GO" id="GO:0008173">
    <property type="term" value="F:RNA methyltransferase activity"/>
    <property type="evidence" value="ECO:0007669"/>
    <property type="project" value="InterPro"/>
</dbReference>
<dbReference type="InterPro" id="IPR023267">
    <property type="entry name" value="RCMT"/>
</dbReference>
<dbReference type="OrthoDB" id="9810297at2"/>
<feature type="domain" description="SAM-dependent MTase RsmB/NOP-type" evidence="7">
    <location>
        <begin position="304"/>
        <end position="594"/>
    </location>
</feature>
<dbReference type="PANTHER" id="PTHR22807:SF61">
    <property type="entry name" value="NOL1_NOP2_SUN FAMILY PROTEIN _ ANTITERMINATION NUSB DOMAIN-CONTAINING PROTEIN"/>
    <property type="match status" value="1"/>
</dbReference>
<dbReference type="PRINTS" id="PR02008">
    <property type="entry name" value="RCMTFAMILY"/>
</dbReference>
<keyword evidence="4 5" id="KW-0694">RNA-binding</keyword>
<evidence type="ECO:0000256" key="4">
    <source>
        <dbReference type="ARBA" id="ARBA00022884"/>
    </source>
</evidence>
<dbReference type="SUPFAM" id="SSF53335">
    <property type="entry name" value="S-adenosyl-L-methionine-dependent methyltransferases"/>
    <property type="match status" value="1"/>
</dbReference>
<dbReference type="GO" id="GO:0006355">
    <property type="term" value="P:regulation of DNA-templated transcription"/>
    <property type="evidence" value="ECO:0007669"/>
    <property type="project" value="InterPro"/>
</dbReference>
<dbReference type="Gene3D" id="1.10.940.10">
    <property type="entry name" value="NusB-like"/>
    <property type="match status" value="1"/>
</dbReference>
<dbReference type="FunFam" id="3.40.50.150:FF:000257">
    <property type="entry name" value="16S rRNA methyltransferase"/>
    <property type="match status" value="1"/>
</dbReference>
<feature type="compositionally biased region" description="Basic and acidic residues" evidence="6">
    <location>
        <begin position="42"/>
        <end position="79"/>
    </location>
</feature>
<dbReference type="CDD" id="cd02440">
    <property type="entry name" value="AdoMet_MTases"/>
    <property type="match status" value="1"/>
</dbReference>
<keyword evidence="2 5" id="KW-0808">Transferase</keyword>
<keyword evidence="9" id="KW-1185">Reference proteome</keyword>
<comment type="similarity">
    <text evidence="5">Belongs to the class I-like SAM-binding methyltransferase superfamily. RsmB/NOP family.</text>
</comment>
<dbReference type="InterPro" id="IPR049560">
    <property type="entry name" value="MeTrfase_RsmB-F_NOP2_cat"/>
</dbReference>
<dbReference type="SUPFAM" id="SSF48013">
    <property type="entry name" value="NusB-like"/>
    <property type="match status" value="1"/>
</dbReference>
<dbReference type="InterPro" id="IPR006027">
    <property type="entry name" value="NusB_RsmB_TIM44"/>
</dbReference>
<dbReference type="Proteomes" id="UP000294547">
    <property type="component" value="Unassembled WGS sequence"/>
</dbReference>
<evidence type="ECO:0000313" key="8">
    <source>
        <dbReference type="EMBL" id="TDP84040.1"/>
    </source>
</evidence>
<name>A0A4R6RCZ0_9HYPH</name>
<protein>
    <submittedName>
        <fullName evidence="8">16S rRNA (Cytosine967-C5)-methyltransferase</fullName>
    </submittedName>
</protein>
<evidence type="ECO:0000256" key="6">
    <source>
        <dbReference type="SAM" id="MobiDB-lite"/>
    </source>
</evidence>
<dbReference type="PANTHER" id="PTHR22807">
    <property type="entry name" value="NOP2 YEAST -RELATED NOL1/NOP2/FMU SUN DOMAIN-CONTAINING"/>
    <property type="match status" value="1"/>
</dbReference>